<comment type="caution">
    <text evidence="2">The sequence shown here is derived from an EMBL/GenBank/DDBJ whole genome shotgun (WGS) entry which is preliminary data.</text>
</comment>
<feature type="domain" description="HTH LytTR-type" evidence="1">
    <location>
        <begin position="13"/>
        <end position="113"/>
    </location>
</feature>
<dbReference type="GO" id="GO:0000156">
    <property type="term" value="F:phosphorelay response regulator activity"/>
    <property type="evidence" value="ECO:0007669"/>
    <property type="project" value="InterPro"/>
</dbReference>
<dbReference type="OrthoDB" id="9774865at2"/>
<organism evidence="2 3">
    <name type="scientific">Sellimonas intestinalis</name>
    <dbReference type="NCBI Taxonomy" id="1653434"/>
    <lineage>
        <taxon>Bacteria</taxon>
        <taxon>Bacillati</taxon>
        <taxon>Bacillota</taxon>
        <taxon>Clostridia</taxon>
        <taxon>Lachnospirales</taxon>
        <taxon>Lachnospiraceae</taxon>
        <taxon>Sellimonas</taxon>
    </lineage>
</organism>
<dbReference type="PANTHER" id="PTHR37299">
    <property type="entry name" value="TRANSCRIPTIONAL REGULATOR-RELATED"/>
    <property type="match status" value="1"/>
</dbReference>
<dbReference type="EMBL" id="QVLX01000008">
    <property type="protein sequence ID" value="RGE85387.1"/>
    <property type="molecule type" value="Genomic_DNA"/>
</dbReference>
<dbReference type="GO" id="GO:0003677">
    <property type="term" value="F:DNA binding"/>
    <property type="evidence" value="ECO:0007669"/>
    <property type="project" value="InterPro"/>
</dbReference>
<dbReference type="RefSeq" id="WP_117493746.1">
    <property type="nucleotide sequence ID" value="NZ_CALBAT010000024.1"/>
</dbReference>
<protein>
    <submittedName>
        <fullName evidence="2">LytTR family transcriptional regulator</fullName>
    </submittedName>
</protein>
<proteinExistence type="predicted"/>
<gene>
    <name evidence="2" type="ORF">DW016_12775</name>
</gene>
<dbReference type="SMART" id="SM00850">
    <property type="entry name" value="LytTR"/>
    <property type="match status" value="1"/>
</dbReference>
<dbReference type="Gene3D" id="2.40.50.1020">
    <property type="entry name" value="LytTr DNA-binding domain"/>
    <property type="match status" value="1"/>
</dbReference>
<dbReference type="AlphaFoldDB" id="A0A3E3JZS1"/>
<evidence type="ECO:0000313" key="2">
    <source>
        <dbReference type="EMBL" id="RGE85387.1"/>
    </source>
</evidence>
<dbReference type="Proteomes" id="UP000261080">
    <property type="component" value="Unassembled WGS sequence"/>
</dbReference>
<sequence length="119" mass="14312">MLLSFSNAQSLHITIETKSEVYTVYTNDIIFVEARDRKITVYTTNGSYISIHSMNYWVDKLARLSFFQTHKSFLINLKYVCHFTHDTVYLYDNRFQAYLTRRKYTLFKNTYLLYLDSTK</sequence>
<evidence type="ECO:0000259" key="1">
    <source>
        <dbReference type="PROSITE" id="PS50930"/>
    </source>
</evidence>
<accession>A0A3E3JZS1</accession>
<dbReference type="InterPro" id="IPR007492">
    <property type="entry name" value="LytTR_DNA-bd_dom"/>
</dbReference>
<name>A0A3E3JZS1_9FIRM</name>
<reference evidence="2 3" key="1">
    <citation type="submission" date="2018-08" db="EMBL/GenBank/DDBJ databases">
        <title>A genome reference for cultivated species of the human gut microbiota.</title>
        <authorList>
            <person name="Zou Y."/>
            <person name="Xue W."/>
            <person name="Luo G."/>
        </authorList>
    </citation>
    <scope>NUCLEOTIDE SEQUENCE [LARGE SCALE GENOMIC DNA]</scope>
    <source>
        <strain evidence="2 3">AF37-2AT</strain>
    </source>
</reference>
<evidence type="ECO:0000313" key="3">
    <source>
        <dbReference type="Proteomes" id="UP000261080"/>
    </source>
</evidence>
<dbReference type="PANTHER" id="PTHR37299:SF1">
    <property type="entry name" value="STAGE 0 SPORULATION PROTEIN A HOMOLOG"/>
    <property type="match status" value="1"/>
</dbReference>
<dbReference type="PROSITE" id="PS50930">
    <property type="entry name" value="HTH_LYTTR"/>
    <property type="match status" value="1"/>
</dbReference>
<dbReference type="InterPro" id="IPR046947">
    <property type="entry name" value="LytR-like"/>
</dbReference>
<keyword evidence="3" id="KW-1185">Reference proteome</keyword>
<dbReference type="Pfam" id="PF04397">
    <property type="entry name" value="LytTR"/>
    <property type="match status" value="1"/>
</dbReference>